<organism evidence="2 3">
    <name type="scientific">Burkholderia cepacia GG4</name>
    <dbReference type="NCBI Taxonomy" id="1009846"/>
    <lineage>
        <taxon>Bacteria</taxon>
        <taxon>Pseudomonadati</taxon>
        <taxon>Pseudomonadota</taxon>
        <taxon>Betaproteobacteria</taxon>
        <taxon>Burkholderiales</taxon>
        <taxon>Burkholderiaceae</taxon>
        <taxon>Burkholderia</taxon>
        <taxon>Burkholderia cepacia complex</taxon>
    </lineage>
</organism>
<protein>
    <recommendedName>
        <fullName evidence="1">PIN like domain-containing protein</fullName>
    </recommendedName>
</protein>
<dbReference type="InterPro" id="IPR029060">
    <property type="entry name" value="PIN-like_dom_sf"/>
</dbReference>
<dbReference type="Proteomes" id="UP000032866">
    <property type="component" value="Chromosome 2"/>
</dbReference>
<evidence type="ECO:0000313" key="3">
    <source>
        <dbReference type="Proteomes" id="UP000032866"/>
    </source>
</evidence>
<dbReference type="AlphaFoldDB" id="A0A9W3PBE7"/>
<dbReference type="EMBL" id="CP003775">
    <property type="protein sequence ID" value="AFQ50466.1"/>
    <property type="molecule type" value="Genomic_DNA"/>
</dbReference>
<name>A0A9W3PBE7_BURCE</name>
<sequence>MKEDAIVFLDTNVLLLPYNTGKNSLVDIVRIYSDLIEQGRLVIPARVMQEFLKNSPDRLKEVFQKLSRQRNLNVPVESYPVLENVAEYTEFLNARKELVDQVKNFQQKLGKLVSLIQDWHHDDPVRQAYAKIFRAGEIVKLEPEATAAVSKESAFRYENKIPPGYKDGAKDDGGIGDLLIWKTILQVAMKRSKHAIFVCGEEKADWWHRSENQPLMVRHELIDEYRRASGGKTFRLLDMGDFLELFGAKKSVVQEVKEEQKTLAVSAQNAQRFGFEAERAVYNWLAKRGEGTVVVKQHGADFEVKSANGNTLVDVKLGRPLGVGKRVVDCYQRALKLRQMGEVFSNYMIVFVSENEQIASRVASEIPTWAPQVADWILMTCGFLDEAGNFIPVA</sequence>
<gene>
    <name evidence="2" type="ORF">GEM_4076</name>
</gene>
<accession>A0A9W3PBE7</accession>
<dbReference type="KEGG" id="bct:GEM_4076"/>
<dbReference type="SUPFAM" id="SSF88723">
    <property type="entry name" value="PIN domain-like"/>
    <property type="match status" value="1"/>
</dbReference>
<dbReference type="Pfam" id="PF18476">
    <property type="entry name" value="PIN_8"/>
    <property type="match status" value="1"/>
</dbReference>
<evidence type="ECO:0000313" key="2">
    <source>
        <dbReference type="EMBL" id="AFQ50466.1"/>
    </source>
</evidence>
<reference evidence="2 3" key="1">
    <citation type="journal article" date="2012" name="J. Bacteriol.">
        <title>Complete Genome Sequence of Burkholderia sp. Strain GG4, a Betaproteobacterium That Reduces 3-Oxo-N-Acylhomoserine Lactones and Produces Different N-Acylhomoserine Lactones.</title>
        <authorList>
            <person name="Hong K.W."/>
            <person name="Koh C.L."/>
            <person name="Sam C.K."/>
            <person name="Yin W.F."/>
            <person name="Chan K.G."/>
        </authorList>
    </citation>
    <scope>NUCLEOTIDE SEQUENCE [LARGE SCALE GENOMIC DNA]</scope>
    <source>
        <strain evidence="2 3">GG4</strain>
    </source>
</reference>
<feature type="domain" description="PIN like" evidence="1">
    <location>
        <begin position="6"/>
        <end position="221"/>
    </location>
</feature>
<dbReference type="InterPro" id="IPR041578">
    <property type="entry name" value="PIN_8"/>
</dbReference>
<evidence type="ECO:0000259" key="1">
    <source>
        <dbReference type="Pfam" id="PF18476"/>
    </source>
</evidence>
<proteinExistence type="predicted"/>